<evidence type="ECO:0000313" key="5">
    <source>
        <dbReference type="EMBL" id="RFO98910.1"/>
    </source>
</evidence>
<feature type="domain" description="EF-hand" evidence="4">
    <location>
        <begin position="58"/>
        <end position="93"/>
    </location>
</feature>
<proteinExistence type="predicted"/>
<name>A0A3E1RK19_9BURK</name>
<dbReference type="PANTHER" id="PTHR10827">
    <property type="entry name" value="RETICULOCALBIN"/>
    <property type="match status" value="1"/>
</dbReference>
<dbReference type="InterPro" id="IPR011992">
    <property type="entry name" value="EF-hand-dom_pair"/>
</dbReference>
<feature type="compositionally biased region" description="Basic and acidic residues" evidence="3">
    <location>
        <begin position="133"/>
        <end position="145"/>
    </location>
</feature>
<gene>
    <name evidence="5" type="ORF">DIC66_03300</name>
</gene>
<dbReference type="PROSITE" id="PS00018">
    <property type="entry name" value="EF_HAND_1"/>
    <property type="match status" value="2"/>
</dbReference>
<dbReference type="InterPro" id="IPR018247">
    <property type="entry name" value="EF_Hand_1_Ca_BS"/>
</dbReference>
<dbReference type="RefSeq" id="WP_117173949.1">
    <property type="nucleotide sequence ID" value="NZ_QFZK01000001.1"/>
</dbReference>
<feature type="compositionally biased region" description="Basic and acidic residues" evidence="3">
    <location>
        <begin position="154"/>
        <end position="165"/>
    </location>
</feature>
<evidence type="ECO:0000256" key="3">
    <source>
        <dbReference type="SAM" id="MobiDB-lite"/>
    </source>
</evidence>
<dbReference type="PANTHER" id="PTHR10827:SF98">
    <property type="entry name" value="45 KDA CALCIUM-BINDING PROTEIN"/>
    <property type="match status" value="1"/>
</dbReference>
<evidence type="ECO:0000256" key="2">
    <source>
        <dbReference type="ARBA" id="ARBA00022737"/>
    </source>
</evidence>
<dbReference type="Proteomes" id="UP000260665">
    <property type="component" value="Unassembled WGS sequence"/>
</dbReference>
<organism evidence="5 6">
    <name type="scientific">Rhodoferax lacus</name>
    <dbReference type="NCBI Taxonomy" id="2184758"/>
    <lineage>
        <taxon>Bacteria</taxon>
        <taxon>Pseudomonadati</taxon>
        <taxon>Pseudomonadota</taxon>
        <taxon>Betaproteobacteria</taxon>
        <taxon>Burkholderiales</taxon>
        <taxon>Comamonadaceae</taxon>
        <taxon>Rhodoferax</taxon>
    </lineage>
</organism>
<keyword evidence="2" id="KW-0677">Repeat</keyword>
<dbReference type="PROSITE" id="PS50222">
    <property type="entry name" value="EF_HAND_2"/>
    <property type="match status" value="3"/>
</dbReference>
<dbReference type="InterPro" id="IPR002048">
    <property type="entry name" value="EF_hand_dom"/>
</dbReference>
<dbReference type="EMBL" id="QFZK01000001">
    <property type="protein sequence ID" value="RFO98910.1"/>
    <property type="molecule type" value="Genomic_DNA"/>
</dbReference>
<keyword evidence="6" id="KW-1185">Reference proteome</keyword>
<dbReference type="SUPFAM" id="SSF47473">
    <property type="entry name" value="EF-hand"/>
    <property type="match status" value="1"/>
</dbReference>
<evidence type="ECO:0000259" key="4">
    <source>
        <dbReference type="PROSITE" id="PS50222"/>
    </source>
</evidence>
<dbReference type="Gene3D" id="1.10.238.10">
    <property type="entry name" value="EF-hand"/>
    <property type="match status" value="2"/>
</dbReference>
<evidence type="ECO:0000256" key="1">
    <source>
        <dbReference type="ARBA" id="ARBA00022723"/>
    </source>
</evidence>
<comment type="caution">
    <text evidence="5">The sequence shown here is derived from an EMBL/GenBank/DDBJ whole genome shotgun (WGS) entry which is preliminary data.</text>
</comment>
<feature type="compositionally biased region" description="Low complexity" evidence="3">
    <location>
        <begin position="170"/>
        <end position="186"/>
    </location>
</feature>
<protein>
    <submittedName>
        <fullName evidence="5">Calcium-binding protein</fullName>
    </submittedName>
</protein>
<dbReference type="AlphaFoldDB" id="A0A3E1RK19"/>
<dbReference type="Pfam" id="PF13202">
    <property type="entry name" value="EF-hand_5"/>
    <property type="match status" value="3"/>
</dbReference>
<reference evidence="5 6" key="1">
    <citation type="submission" date="2018-05" db="EMBL/GenBank/DDBJ databases">
        <title>Rhodoferax soyangensis sp.nov., isolated from an oligotrophic freshwater lake.</title>
        <authorList>
            <person name="Park M."/>
        </authorList>
    </citation>
    <scope>NUCLEOTIDE SEQUENCE [LARGE SCALE GENOMIC DNA]</scope>
    <source>
        <strain evidence="5 6">IMCC26218</strain>
    </source>
</reference>
<keyword evidence="1" id="KW-0479">Metal-binding</keyword>
<dbReference type="NCBIfam" id="NF041410">
    <property type="entry name" value="XopAW"/>
    <property type="match status" value="1"/>
</dbReference>
<sequence length="283" mass="28862">MSTISAVSSSGNAWAALNTQRSQHQARMFAKVDTDGSGGVDQTELSTMLSDVSTKTRTNLGDSKELFTKMDSNADGSLSSDELGQGMKALMPPPSTMDFAQSRGAGGEDDLFSKVDSNSDGLLDATEVKALADKIKSDTGEDVSDKFSQLDTDGDAKLTKAEFDAGKPQASDASSSTQASAARSGPSGPPPAGGPGGAGRAGGASSSTTYDPLDINQDGTVSEMERLAGALKELAQTTQTDSSGNSSSSEVAKLAQKLYEQISADLTSSGKTNTSTSQLSATA</sequence>
<feature type="domain" description="EF-hand" evidence="4">
    <location>
        <begin position="20"/>
        <end position="55"/>
    </location>
</feature>
<dbReference type="OrthoDB" id="8903766at2"/>
<dbReference type="GO" id="GO:0005509">
    <property type="term" value="F:calcium ion binding"/>
    <property type="evidence" value="ECO:0007669"/>
    <property type="project" value="InterPro"/>
</dbReference>
<evidence type="ECO:0000313" key="6">
    <source>
        <dbReference type="Proteomes" id="UP000260665"/>
    </source>
</evidence>
<accession>A0A3E1RK19</accession>
<feature type="region of interest" description="Disordered" evidence="3">
    <location>
        <begin position="133"/>
        <end position="252"/>
    </location>
</feature>
<feature type="domain" description="EF-hand" evidence="4">
    <location>
        <begin position="109"/>
        <end position="138"/>
    </location>
</feature>
<dbReference type="SMART" id="SM00054">
    <property type="entry name" value="EFh"/>
    <property type="match status" value="4"/>
</dbReference>
<feature type="region of interest" description="Disordered" evidence="3">
    <location>
        <begin position="264"/>
        <end position="283"/>
    </location>
</feature>